<name>D5WXS9_KYRT2</name>
<dbReference type="GO" id="GO:0005886">
    <property type="term" value="C:plasma membrane"/>
    <property type="evidence" value="ECO:0007669"/>
    <property type="project" value="UniProtKB-SubCell"/>
</dbReference>
<dbReference type="HOGENOM" id="CLU_144811_6_0_9"/>
<dbReference type="InterPro" id="IPR002696">
    <property type="entry name" value="Membr_insert_effic_factor_YidD"/>
</dbReference>
<evidence type="ECO:0000256" key="1">
    <source>
        <dbReference type="HAMAP-Rule" id="MF_00386"/>
    </source>
</evidence>
<keyword evidence="3" id="KW-1185">Reference proteome</keyword>
<dbReference type="PANTHER" id="PTHR33383">
    <property type="entry name" value="MEMBRANE PROTEIN INSERTION EFFICIENCY FACTOR-RELATED"/>
    <property type="match status" value="1"/>
</dbReference>
<dbReference type="KEGG" id="bts:Btus_3321"/>
<sequence>MRGLRRLAILPLRGYQRFVSPLTPPSCRFYPTCSEYAVQAITIHGLGKGSFLAAKRLLKCGPWHPGGYDPVPPK</sequence>
<dbReference type="EMBL" id="CP002017">
    <property type="protein sequence ID" value="ADG07928.1"/>
    <property type="molecule type" value="Genomic_DNA"/>
</dbReference>
<dbReference type="Pfam" id="PF01809">
    <property type="entry name" value="YidD"/>
    <property type="match status" value="1"/>
</dbReference>
<dbReference type="HAMAP" id="MF_00386">
    <property type="entry name" value="UPF0161_YidD"/>
    <property type="match status" value="1"/>
</dbReference>
<dbReference type="Proteomes" id="UP000002368">
    <property type="component" value="Chromosome"/>
</dbReference>
<keyword evidence="1" id="KW-0472">Membrane</keyword>
<comment type="similarity">
    <text evidence="1">Belongs to the UPF0161 family.</text>
</comment>
<dbReference type="eggNOG" id="COG0759">
    <property type="taxonomic scope" value="Bacteria"/>
</dbReference>
<dbReference type="SMART" id="SM01234">
    <property type="entry name" value="Haemolytic"/>
    <property type="match status" value="1"/>
</dbReference>
<reference evidence="2 3" key="1">
    <citation type="journal article" date="2011" name="Stand. Genomic Sci.">
        <title>Complete genome sequence of the thermophilic, hydrogen-oxidizing Bacillus tusciae type strain (T2) and reclassification in the new genus, Kyrpidia gen. nov. as Kyrpidia tusciae comb. nov. and emendation of the family Alicyclobacillaceae da Costa and Rainey, 2010.</title>
        <authorList>
            <person name="Klenk H.P."/>
            <person name="Lapidus A."/>
            <person name="Chertkov O."/>
            <person name="Copeland A."/>
            <person name="Del Rio T.G."/>
            <person name="Nolan M."/>
            <person name="Lucas S."/>
            <person name="Chen F."/>
            <person name="Tice H."/>
            <person name="Cheng J.F."/>
            <person name="Han C."/>
            <person name="Bruce D."/>
            <person name="Goodwin L."/>
            <person name="Pitluck S."/>
            <person name="Pati A."/>
            <person name="Ivanova N."/>
            <person name="Mavromatis K."/>
            <person name="Daum C."/>
            <person name="Chen A."/>
            <person name="Palaniappan K."/>
            <person name="Chang Y.J."/>
            <person name="Land M."/>
            <person name="Hauser L."/>
            <person name="Jeffries C.D."/>
            <person name="Detter J.C."/>
            <person name="Rohde M."/>
            <person name="Abt B."/>
            <person name="Pukall R."/>
            <person name="Goker M."/>
            <person name="Bristow J."/>
            <person name="Markowitz V."/>
            <person name="Hugenholtz P."/>
            <person name="Eisen J.A."/>
        </authorList>
    </citation>
    <scope>NUCLEOTIDE SEQUENCE [LARGE SCALE GENOMIC DNA]</scope>
    <source>
        <strain evidence="2 3">DSM 2912</strain>
    </source>
</reference>
<gene>
    <name evidence="2" type="ordered locus">Btus_3321</name>
</gene>
<dbReference type="NCBIfam" id="TIGR00278">
    <property type="entry name" value="membrane protein insertion efficiency factor YidD"/>
    <property type="match status" value="1"/>
</dbReference>
<dbReference type="AlphaFoldDB" id="D5WXS9"/>
<evidence type="ECO:0000313" key="2">
    <source>
        <dbReference type="EMBL" id="ADG07928.1"/>
    </source>
</evidence>
<proteinExistence type="inferred from homology"/>
<dbReference type="PANTHER" id="PTHR33383:SF1">
    <property type="entry name" value="MEMBRANE PROTEIN INSERTION EFFICIENCY FACTOR-RELATED"/>
    <property type="match status" value="1"/>
</dbReference>
<organism evidence="2 3">
    <name type="scientific">Kyrpidia tusciae (strain DSM 2912 / NBRC 15312 / T2)</name>
    <name type="common">Bacillus tusciae</name>
    <dbReference type="NCBI Taxonomy" id="562970"/>
    <lineage>
        <taxon>Bacteria</taxon>
        <taxon>Bacillati</taxon>
        <taxon>Bacillota</taxon>
        <taxon>Bacilli</taxon>
        <taxon>Bacillales</taxon>
        <taxon>Alicyclobacillaceae</taxon>
        <taxon>Kyrpidia</taxon>
    </lineage>
</organism>
<dbReference type="STRING" id="562970.Btus_3321"/>
<keyword evidence="1" id="KW-1003">Cell membrane</keyword>
<comment type="function">
    <text evidence="1">Could be involved in insertion of integral membrane proteins into the membrane.</text>
</comment>
<accession>D5WXS9</accession>
<protein>
    <recommendedName>
        <fullName evidence="1">Putative membrane protein insertion efficiency factor</fullName>
    </recommendedName>
</protein>
<comment type="subcellular location">
    <subcellularLocation>
        <location evidence="1">Cell membrane</location>
        <topology evidence="1">Peripheral membrane protein</topology>
        <orientation evidence="1">Cytoplasmic side</orientation>
    </subcellularLocation>
</comment>
<evidence type="ECO:0000313" key="3">
    <source>
        <dbReference type="Proteomes" id="UP000002368"/>
    </source>
</evidence>